<dbReference type="EMBL" id="CP079216">
    <property type="protein sequence ID" value="QXT63500.1"/>
    <property type="molecule type" value="Genomic_DNA"/>
</dbReference>
<dbReference type="InterPro" id="IPR006359">
    <property type="entry name" value="Tscrpt_elong_fac_GreA"/>
</dbReference>
<dbReference type="Pfam" id="PF03449">
    <property type="entry name" value="GreA_GreB_N"/>
    <property type="match status" value="1"/>
</dbReference>
<dbReference type="PROSITE" id="PS00829">
    <property type="entry name" value="GREAB_1"/>
    <property type="match status" value="1"/>
</dbReference>
<evidence type="ECO:0000313" key="14">
    <source>
        <dbReference type="Proteomes" id="UP000824504"/>
    </source>
</evidence>
<evidence type="ECO:0000313" key="13">
    <source>
        <dbReference type="EMBL" id="QXT63500.1"/>
    </source>
</evidence>
<dbReference type="InterPro" id="IPR018151">
    <property type="entry name" value="TF_GreA/GreB_CS"/>
</dbReference>
<organism evidence="13 14">
    <name type="scientific">Tessaracoccus palaemonis</name>
    <dbReference type="NCBI Taxonomy" id="2829499"/>
    <lineage>
        <taxon>Bacteria</taxon>
        <taxon>Bacillati</taxon>
        <taxon>Actinomycetota</taxon>
        <taxon>Actinomycetes</taxon>
        <taxon>Propionibacteriales</taxon>
        <taxon>Propionibacteriaceae</taxon>
        <taxon>Tessaracoccus</taxon>
    </lineage>
</organism>
<evidence type="ECO:0000256" key="9">
    <source>
        <dbReference type="RuleBase" id="RU000556"/>
    </source>
</evidence>
<evidence type="ECO:0000256" key="8">
    <source>
        <dbReference type="HAMAP-Rule" id="MF_00105"/>
    </source>
</evidence>
<dbReference type="NCBIfam" id="NF001262">
    <property type="entry name" value="PRK00226.1-3"/>
    <property type="match status" value="1"/>
</dbReference>
<keyword evidence="3 8" id="KW-0805">Transcription regulation</keyword>
<keyword evidence="4 8" id="KW-0238">DNA-binding</keyword>
<evidence type="ECO:0000259" key="11">
    <source>
        <dbReference type="Pfam" id="PF01272"/>
    </source>
</evidence>
<feature type="domain" description="Transcription elongation factor GreA/GreB C-terminal" evidence="11">
    <location>
        <begin position="86"/>
        <end position="165"/>
    </location>
</feature>
<keyword evidence="14" id="KW-1185">Reference proteome</keyword>
<evidence type="ECO:0000256" key="1">
    <source>
        <dbReference type="ARBA" id="ARBA00008213"/>
    </source>
</evidence>
<dbReference type="NCBIfam" id="TIGR01462">
    <property type="entry name" value="greA"/>
    <property type="match status" value="1"/>
</dbReference>
<dbReference type="GO" id="GO:0003746">
    <property type="term" value="F:translation elongation factor activity"/>
    <property type="evidence" value="ECO:0007669"/>
    <property type="project" value="UniProtKB-KW"/>
</dbReference>
<dbReference type="RefSeq" id="WP_219083429.1">
    <property type="nucleotide sequence ID" value="NZ_CP079216.1"/>
</dbReference>
<dbReference type="HAMAP" id="MF_00105">
    <property type="entry name" value="GreA_GreB"/>
    <property type="match status" value="1"/>
</dbReference>
<dbReference type="Pfam" id="PF01272">
    <property type="entry name" value="GreA_GreB"/>
    <property type="match status" value="1"/>
</dbReference>
<evidence type="ECO:0000256" key="5">
    <source>
        <dbReference type="ARBA" id="ARBA00023163"/>
    </source>
</evidence>
<keyword evidence="5 8" id="KW-0804">Transcription</keyword>
<dbReference type="InterPro" id="IPR023459">
    <property type="entry name" value="Tscrpt_elong_fac_GreA/B_fam"/>
</dbReference>
<evidence type="ECO:0000256" key="10">
    <source>
        <dbReference type="SAM" id="MobiDB-lite"/>
    </source>
</evidence>
<dbReference type="PANTHER" id="PTHR30437">
    <property type="entry name" value="TRANSCRIPTION ELONGATION FACTOR GREA"/>
    <property type="match status" value="1"/>
</dbReference>
<dbReference type="Proteomes" id="UP000824504">
    <property type="component" value="Chromosome"/>
</dbReference>
<dbReference type="PANTHER" id="PTHR30437:SF4">
    <property type="entry name" value="TRANSCRIPTION ELONGATION FACTOR GREA"/>
    <property type="match status" value="1"/>
</dbReference>
<accession>A0ABX8SJL2</accession>
<gene>
    <name evidence="8 13" type="primary">greA</name>
    <name evidence="13" type="ORF">KDB89_03200</name>
</gene>
<comment type="function">
    <text evidence="6 8 9">Necessary for efficient RNA polymerase transcription elongation past template-encoded arresting sites. The arresting sites in DNA have the property of trapping a certain fraction of elongating RNA polymerases that pass through, resulting in locked ternary complexes. Cleavage of the nascent transcript by cleavage factors such as GreA or GreB allows the resumption of elongation from the new 3'terminus. GreA releases sequences of 2 to 3 nucleotides.</text>
</comment>
<evidence type="ECO:0000259" key="12">
    <source>
        <dbReference type="Pfam" id="PF03449"/>
    </source>
</evidence>
<feature type="domain" description="Transcription elongation factor GreA/GreB N-terminal" evidence="12">
    <location>
        <begin position="9"/>
        <end position="79"/>
    </location>
</feature>
<feature type="region of interest" description="Disordered" evidence="10">
    <location>
        <begin position="35"/>
        <end position="64"/>
    </location>
</feature>
<protein>
    <recommendedName>
        <fullName evidence="2 8">Transcription elongation factor GreA</fullName>
    </recommendedName>
    <alternativeName>
        <fullName evidence="7 8">Transcript cleavage factor GreA</fullName>
    </alternativeName>
</protein>
<keyword evidence="13" id="KW-0251">Elongation factor</keyword>
<feature type="compositionally biased region" description="Basic and acidic residues" evidence="10">
    <location>
        <begin position="55"/>
        <end position="64"/>
    </location>
</feature>
<evidence type="ECO:0000256" key="4">
    <source>
        <dbReference type="ARBA" id="ARBA00023125"/>
    </source>
</evidence>
<evidence type="ECO:0000256" key="2">
    <source>
        <dbReference type="ARBA" id="ARBA00013729"/>
    </source>
</evidence>
<evidence type="ECO:0000256" key="3">
    <source>
        <dbReference type="ARBA" id="ARBA00023015"/>
    </source>
</evidence>
<evidence type="ECO:0000256" key="6">
    <source>
        <dbReference type="ARBA" id="ARBA00024916"/>
    </source>
</evidence>
<dbReference type="InterPro" id="IPR028624">
    <property type="entry name" value="Tscrpt_elong_fac_GreA/B"/>
</dbReference>
<dbReference type="InterPro" id="IPR001437">
    <property type="entry name" value="Tscrpt_elong_fac_GreA/B_C"/>
</dbReference>
<keyword evidence="13" id="KW-0648">Protein biosynthesis</keyword>
<evidence type="ECO:0000256" key="7">
    <source>
        <dbReference type="ARBA" id="ARBA00030776"/>
    </source>
</evidence>
<dbReference type="PIRSF" id="PIRSF006092">
    <property type="entry name" value="GreA_GreB"/>
    <property type="match status" value="1"/>
</dbReference>
<comment type="similarity">
    <text evidence="1 8 9">Belongs to the GreA/GreB family.</text>
</comment>
<reference evidence="13 14" key="1">
    <citation type="submission" date="2021-07" db="EMBL/GenBank/DDBJ databases">
        <title>complete genome sequencing of Tessaracoccus sp.J1M15.</title>
        <authorList>
            <person name="Bae J.-W."/>
            <person name="Kim D.-y."/>
        </authorList>
    </citation>
    <scope>NUCLEOTIDE SEQUENCE [LARGE SCALE GENOMIC DNA]</scope>
    <source>
        <strain evidence="13 14">J1M15</strain>
    </source>
</reference>
<dbReference type="PROSITE" id="PS00830">
    <property type="entry name" value="GREAB_2"/>
    <property type="match status" value="1"/>
</dbReference>
<sequence>MSESSSNVVWLTQEAYDKLEAELTELKTVGRPDVSSRIAQAREEGDLSENGGYHAAREEQGQMEGRIRQLEDLLRRAQVGQATGSRDEVAPGKLITVAFDGDEDDTDTFLLGSREVLATDSSVDYSVYSPQSPLGSAVLGAKIGDEVRYTAPTGREIMVVVTKVDTL</sequence>
<name>A0ABX8SJL2_9ACTN</name>
<dbReference type="InterPro" id="IPR022691">
    <property type="entry name" value="Tscrpt_elong_fac_GreA/B_N"/>
</dbReference>
<proteinExistence type="inferred from homology"/>